<comment type="caution">
    <text evidence="2">The sequence shown here is derived from an EMBL/GenBank/DDBJ whole genome shotgun (WGS) entry which is preliminary data.</text>
</comment>
<proteinExistence type="predicted"/>
<feature type="transmembrane region" description="Helical" evidence="1">
    <location>
        <begin position="12"/>
        <end position="38"/>
    </location>
</feature>
<keyword evidence="3" id="KW-1185">Reference proteome</keyword>
<feature type="transmembrane region" description="Helical" evidence="1">
    <location>
        <begin position="273"/>
        <end position="291"/>
    </location>
</feature>
<feature type="transmembrane region" description="Helical" evidence="1">
    <location>
        <begin position="71"/>
        <end position="88"/>
    </location>
</feature>
<evidence type="ECO:0000256" key="1">
    <source>
        <dbReference type="SAM" id="Phobius"/>
    </source>
</evidence>
<dbReference type="Proteomes" id="UP000187209">
    <property type="component" value="Unassembled WGS sequence"/>
</dbReference>
<dbReference type="Gene3D" id="1.20.1250.20">
    <property type="entry name" value="MFS general substrate transporter like domains"/>
    <property type="match status" value="1"/>
</dbReference>
<feature type="transmembrane region" description="Helical" evidence="1">
    <location>
        <begin position="100"/>
        <end position="126"/>
    </location>
</feature>
<keyword evidence="1" id="KW-1133">Transmembrane helix</keyword>
<protein>
    <submittedName>
        <fullName evidence="2">Uncharacterized protein</fullName>
    </submittedName>
</protein>
<feature type="transmembrane region" description="Helical" evidence="1">
    <location>
        <begin position="244"/>
        <end position="268"/>
    </location>
</feature>
<feature type="transmembrane region" description="Helical" evidence="1">
    <location>
        <begin position="168"/>
        <end position="189"/>
    </location>
</feature>
<accession>A0A1R2BH33</accession>
<organism evidence="2 3">
    <name type="scientific">Stentor coeruleus</name>
    <dbReference type="NCBI Taxonomy" id="5963"/>
    <lineage>
        <taxon>Eukaryota</taxon>
        <taxon>Sar</taxon>
        <taxon>Alveolata</taxon>
        <taxon>Ciliophora</taxon>
        <taxon>Postciliodesmatophora</taxon>
        <taxon>Heterotrichea</taxon>
        <taxon>Heterotrichida</taxon>
        <taxon>Stentoridae</taxon>
        <taxon>Stentor</taxon>
    </lineage>
</organism>
<feature type="transmembrane region" description="Helical" evidence="1">
    <location>
        <begin position="138"/>
        <end position="162"/>
    </location>
</feature>
<feature type="transmembrane region" description="Helical" evidence="1">
    <location>
        <begin position="368"/>
        <end position="386"/>
    </location>
</feature>
<feature type="transmembrane region" description="Helical" evidence="1">
    <location>
        <begin position="44"/>
        <end position="64"/>
    </location>
</feature>
<keyword evidence="1" id="KW-0472">Membrane</keyword>
<dbReference type="AlphaFoldDB" id="A0A1R2BH33"/>
<feature type="transmembrane region" description="Helical" evidence="1">
    <location>
        <begin position="303"/>
        <end position="327"/>
    </location>
</feature>
<gene>
    <name evidence="2" type="ORF">SteCoe_24795</name>
</gene>
<feature type="transmembrane region" description="Helical" evidence="1">
    <location>
        <begin position="339"/>
        <end position="362"/>
    </location>
</feature>
<name>A0A1R2BH33_9CILI</name>
<dbReference type="SUPFAM" id="SSF103473">
    <property type="entry name" value="MFS general substrate transporter"/>
    <property type="match status" value="1"/>
</dbReference>
<evidence type="ECO:0000313" key="3">
    <source>
        <dbReference type="Proteomes" id="UP000187209"/>
    </source>
</evidence>
<feature type="transmembrane region" description="Helical" evidence="1">
    <location>
        <begin position="210"/>
        <end position="232"/>
    </location>
</feature>
<evidence type="ECO:0000313" key="2">
    <source>
        <dbReference type="EMBL" id="OMJ75945.1"/>
    </source>
</evidence>
<reference evidence="2 3" key="1">
    <citation type="submission" date="2016-11" db="EMBL/GenBank/DDBJ databases">
        <title>The macronuclear genome of Stentor coeruleus: a giant cell with tiny introns.</title>
        <authorList>
            <person name="Slabodnick M."/>
            <person name="Ruby J.G."/>
            <person name="Reiff S.B."/>
            <person name="Swart E.C."/>
            <person name="Gosai S."/>
            <person name="Prabakaran S."/>
            <person name="Witkowska E."/>
            <person name="Larue G.E."/>
            <person name="Fisher S."/>
            <person name="Freeman R.M."/>
            <person name="Gunawardena J."/>
            <person name="Chu W."/>
            <person name="Stover N.A."/>
            <person name="Gregory B.D."/>
            <person name="Nowacki M."/>
            <person name="Derisi J."/>
            <person name="Roy S.W."/>
            <person name="Marshall W.F."/>
            <person name="Sood P."/>
        </authorList>
    </citation>
    <scope>NUCLEOTIDE SEQUENCE [LARGE SCALE GENOMIC DNA]</scope>
    <source>
        <strain evidence="2">WM001</strain>
    </source>
</reference>
<dbReference type="EMBL" id="MPUH01000660">
    <property type="protein sequence ID" value="OMJ75945.1"/>
    <property type="molecule type" value="Genomic_DNA"/>
</dbReference>
<sequence>MRGLRHSIYYKGLLINLSYFFITTGVVCANILCVIALHDYYIGLIIQGCFYSGCVIGSMISIPLLRHLSKVKSLIICTLIASLYPIVYPVSEIWDKWESIIIVIVLCMLSGIGTTIFTISHTLPLIQLQQASKRSPCIGIQTGMLPLSGCLAGILICLPSLLQKPYESWHLALISGLFSIISLIINLLVKDDEIIIGENRGITLHYLSFSLSYFSIGACKALCYGLLPYYLYNKLGFTYDISVLGIYLMFLSIGFLSGSLFCGIGLLFKLENWVLIFCITFGFIGFIPLIFDLYSTSNDKTIIFIIISGFFFSVQSGTLEAFLNKIIAVNTKKPKLQMIIFKAISSGTCAVIFFAGCFFYELVFFVSIGYLGNVSVALALILRFYLTRE</sequence>
<dbReference type="InterPro" id="IPR036259">
    <property type="entry name" value="MFS_trans_sf"/>
</dbReference>
<keyword evidence="1" id="KW-0812">Transmembrane</keyword>